<organism evidence="3 4">
    <name type="scientific">Actinomycetospora cinnamomea</name>
    <dbReference type="NCBI Taxonomy" id="663609"/>
    <lineage>
        <taxon>Bacteria</taxon>
        <taxon>Bacillati</taxon>
        <taxon>Actinomycetota</taxon>
        <taxon>Actinomycetes</taxon>
        <taxon>Pseudonocardiales</taxon>
        <taxon>Pseudonocardiaceae</taxon>
        <taxon>Actinomycetospora</taxon>
    </lineage>
</organism>
<proteinExistence type="predicted"/>
<reference evidence="3 4" key="1">
    <citation type="submission" date="2018-04" db="EMBL/GenBank/DDBJ databases">
        <title>Genomic Encyclopedia of Type Strains, Phase IV (KMG-IV): sequencing the most valuable type-strain genomes for metagenomic binning, comparative biology and taxonomic classification.</title>
        <authorList>
            <person name="Goeker M."/>
        </authorList>
    </citation>
    <scope>NUCLEOTIDE SEQUENCE [LARGE SCALE GENOMIC DNA]</scope>
    <source>
        <strain evidence="3 4">DSM 45771</strain>
    </source>
</reference>
<feature type="region of interest" description="Disordered" evidence="2">
    <location>
        <begin position="872"/>
        <end position="902"/>
    </location>
</feature>
<dbReference type="OrthoDB" id="8527901at2"/>
<accession>A0A2U1FFV3</accession>
<feature type="compositionally biased region" description="Basic and acidic residues" evidence="2">
    <location>
        <begin position="552"/>
        <end position="583"/>
    </location>
</feature>
<feature type="coiled-coil region" evidence="1">
    <location>
        <begin position="469"/>
        <end position="496"/>
    </location>
</feature>
<dbReference type="EMBL" id="QEKW01000004">
    <property type="protein sequence ID" value="PVZ11038.1"/>
    <property type="molecule type" value="Genomic_DNA"/>
</dbReference>
<dbReference type="InterPro" id="IPR027417">
    <property type="entry name" value="P-loop_NTPase"/>
</dbReference>
<dbReference type="RefSeq" id="WP_116708044.1">
    <property type="nucleotide sequence ID" value="NZ_QEKW01000004.1"/>
</dbReference>
<name>A0A2U1FFV3_9PSEU</name>
<gene>
    <name evidence="3" type="ORF">C8D89_104252</name>
</gene>
<comment type="caution">
    <text evidence="3">The sequence shown here is derived from an EMBL/GenBank/DDBJ whole genome shotgun (WGS) entry which is preliminary data.</text>
</comment>
<evidence type="ECO:0000256" key="1">
    <source>
        <dbReference type="SAM" id="Coils"/>
    </source>
</evidence>
<dbReference type="Proteomes" id="UP000245639">
    <property type="component" value="Unassembled WGS sequence"/>
</dbReference>
<dbReference type="NCBIfam" id="TIGR02680">
    <property type="entry name" value="TIGR02680 family protein"/>
    <property type="match status" value="1"/>
</dbReference>
<evidence type="ECO:0000256" key="2">
    <source>
        <dbReference type="SAM" id="MobiDB-lite"/>
    </source>
</evidence>
<dbReference type="Pfam" id="PF13558">
    <property type="entry name" value="SbcC_Walker_B"/>
    <property type="match status" value="1"/>
</dbReference>
<sequence length="1345" mass="146099">MTVTALPRPAHSTAGGTARWRPTRAGLLNVWRYYDEVLEFAGGRLLLRGANGSGKSKALELLLPFLLDANLRAQRLSTFGTGERTMHWNLMGQGASGTTRVGYVWVEFGADERDDEGAGWFTAGARLQASAHSSGVHADYFTTDQRVGHDLALTTDNGTPLTRVQLDEALAGRGTRHEHGHDHRRAVRQALFPGMAEQRYDALITALLQLRTPKLSQRLDPALLSTLLSRALPPLGEGEVADLAEGFERLDRQREHLARLDAEAAAARRLAEQQRSYARRVLRARAGSVVRATSDMDGRTRTARLSEQRHAEALAERDAAEERARELAERTETLEARLEALRDSDAYREGVVLEELRARLDDTRRALATSRAAHEVATGLADADATQVETAREHARTADALGATRLEETRRAARDAGLATTLTQVEAGGGRGLLQGAVESRRHLIGEVRGHLDTWDRAVAVRADREADLDQARAALAEATTARADAEERAEAALSAQASRLESWLRRARELGGPETVEGLIDTVLADVASEAAVVAAVEAAAGAVRRELDRAEATGAADRDRVAAERRRVQDEHDRVAGEREIAPTPPATRTADRAGRPGAPLWQLVAFADGVDERTAAAVEAALQAAGLLDAWVTPSGRLEDHAGHDTLVTELAPAPGASLLEVVVPDPDAATDAAAVVDPEVLRRVLGGVAYGDDLDAHPAVVTPDGRFRLASLVGSWSKDEAEHVGARARERARARRLAELTRELAELDRMLADRDAELARLERRRGRLDADLAGRPDHRELDAAHDARRHADAAVAAADRAVRRGVDRRAEAEATVAAALRALTAHAAEHGLPAERGALDQLTRALETFAHLALLWLDAEAAARHARERAEQAGEAARRSADAAEQRAGEVETAQAEERRLAERVQTVQATVGADYQEVLAAIAATREEVGGSRREAATVAARRRELEGRIGELSATRAHDRERQEEAVAARDAAAEGFRAVWHLGLPADAGVTETELAGPGTKATLELARAIAGSWPDVRHEPRHIADALGRLQQTLHESRESLGARADLVLETEDDVQVLRAVLNGRAVGARALAEAIGAEAERSRHDITEAERDLFDTTLTGETRRHLAARIREADALVRSMNERLGGVRTASDVAVRLRWTVADDVAPGTRVARDLLLRDPVRLTDDDRAALHRFFRDRIDAARAEGTAGSWEQQLAEVFDYTRWHQFVVELDRGDGAWQKLTRKLHGALSGGEKAIALHLPLFAAVSAYYESVPGSPRLILLDEVFVGVDEINRGQVFGLLAALDLDLVLTSDHEWCLYREIDAIAVHQLITGIDDTDDAVTTARWVWNGRALEEA</sequence>
<feature type="coiled-coil region" evidence="1">
    <location>
        <begin position="303"/>
        <end position="373"/>
    </location>
</feature>
<keyword evidence="1" id="KW-0175">Coiled coil</keyword>
<dbReference type="SUPFAM" id="SSF52540">
    <property type="entry name" value="P-loop containing nucleoside triphosphate hydrolases"/>
    <property type="match status" value="1"/>
</dbReference>
<evidence type="ECO:0000313" key="3">
    <source>
        <dbReference type="EMBL" id="PVZ11038.1"/>
    </source>
</evidence>
<evidence type="ECO:0000313" key="4">
    <source>
        <dbReference type="Proteomes" id="UP000245639"/>
    </source>
</evidence>
<keyword evidence="4" id="KW-1185">Reference proteome</keyword>
<feature type="region of interest" description="Disordered" evidence="2">
    <location>
        <begin position="552"/>
        <end position="598"/>
    </location>
</feature>
<feature type="coiled-coil region" evidence="1">
    <location>
        <begin position="741"/>
        <end position="768"/>
    </location>
</feature>
<dbReference type="InterPro" id="IPR013496">
    <property type="entry name" value="CHP02680"/>
</dbReference>
<dbReference type="Gene3D" id="3.40.50.300">
    <property type="entry name" value="P-loop containing nucleotide triphosphate hydrolases"/>
    <property type="match status" value="1"/>
</dbReference>
<protein>
    <submittedName>
        <fullName evidence="3">Uncharacterized protein (TIGR02680 family)</fullName>
    </submittedName>
</protein>